<accession>A0A2K5QK68</accession>
<reference evidence="2" key="1">
    <citation type="submission" date="2025-08" db="UniProtKB">
        <authorList>
            <consortium name="Ensembl"/>
        </authorList>
    </citation>
    <scope>IDENTIFICATION</scope>
</reference>
<dbReference type="AlphaFoldDB" id="A0A2K5QK68"/>
<sequence>MPEVPSWELTHSQASGTPWGRLDPRGLPLSPYPTLAHTPSFLPGGPDDGSELPSGPLPIFSGLPPLPEREPMYSLPSSRMLWPCRPACAWNSIFPHLMGTR</sequence>
<dbReference type="Ensembl" id="ENSCCAT00000033741.1">
    <property type="protein sequence ID" value="ENSCCAP00000016291.1"/>
    <property type="gene ID" value="ENSCCAG00000025941.1"/>
</dbReference>
<evidence type="ECO:0000313" key="2">
    <source>
        <dbReference type="Ensembl" id="ENSCCAP00000016291.1"/>
    </source>
</evidence>
<dbReference type="OMA" id="CAWNSIF"/>
<protein>
    <submittedName>
        <fullName evidence="2">Uncharacterized protein</fullName>
    </submittedName>
</protein>
<evidence type="ECO:0000256" key="1">
    <source>
        <dbReference type="SAM" id="MobiDB-lite"/>
    </source>
</evidence>
<reference evidence="2" key="2">
    <citation type="submission" date="2025-09" db="UniProtKB">
        <authorList>
            <consortium name="Ensembl"/>
        </authorList>
    </citation>
    <scope>IDENTIFICATION</scope>
</reference>
<proteinExistence type="predicted"/>
<feature type="region of interest" description="Disordered" evidence="1">
    <location>
        <begin position="1"/>
        <end position="63"/>
    </location>
</feature>
<dbReference type="GeneTree" id="ENSGT00910000147580"/>
<organism evidence="2 3">
    <name type="scientific">Cebus imitator</name>
    <name type="common">Panamanian white-faced capuchin</name>
    <name type="synonym">Cebus capucinus imitator</name>
    <dbReference type="NCBI Taxonomy" id="2715852"/>
    <lineage>
        <taxon>Eukaryota</taxon>
        <taxon>Metazoa</taxon>
        <taxon>Chordata</taxon>
        <taxon>Craniata</taxon>
        <taxon>Vertebrata</taxon>
        <taxon>Euteleostomi</taxon>
        <taxon>Mammalia</taxon>
        <taxon>Eutheria</taxon>
        <taxon>Euarchontoglires</taxon>
        <taxon>Primates</taxon>
        <taxon>Haplorrhini</taxon>
        <taxon>Platyrrhini</taxon>
        <taxon>Cebidae</taxon>
        <taxon>Cebinae</taxon>
        <taxon>Cebus</taxon>
    </lineage>
</organism>
<keyword evidence="3" id="KW-1185">Reference proteome</keyword>
<name>A0A2K5QK68_CEBIM</name>
<evidence type="ECO:0000313" key="3">
    <source>
        <dbReference type="Proteomes" id="UP000233040"/>
    </source>
</evidence>
<dbReference type="Proteomes" id="UP000233040">
    <property type="component" value="Unassembled WGS sequence"/>
</dbReference>